<keyword evidence="2" id="KW-1185">Reference proteome</keyword>
<dbReference type="PANTHER" id="PTHR31973:SF195">
    <property type="entry name" value="MUDR FAMILY TRANSPOSASE"/>
    <property type="match status" value="1"/>
</dbReference>
<name>A0AAV0ZG14_VICFA</name>
<evidence type="ECO:0000313" key="2">
    <source>
        <dbReference type="Proteomes" id="UP001157006"/>
    </source>
</evidence>
<evidence type="ECO:0000313" key="1">
    <source>
        <dbReference type="EMBL" id="CAI8596737.1"/>
    </source>
</evidence>
<dbReference type="AlphaFoldDB" id="A0AAV0ZG14"/>
<dbReference type="EMBL" id="OX451737">
    <property type="protein sequence ID" value="CAI8596737.1"/>
    <property type="molecule type" value="Genomic_DNA"/>
</dbReference>
<gene>
    <name evidence="1" type="ORF">VFH_II049120</name>
</gene>
<sequence>MKNESDRVRVVCRVNCGFLMLCSKVGHKLTYAIKTVVDKHTCVRILDNKSASSRWVAKEVLKKMKTYDNVRICDIIQDLRQNYFMSITVASAWKAKLIAKKMLEGDADKQYANLRRYAAELHRVNPENNLSISLEIPSPCMQPRFGSFYFCFDGCKNGFINGRRTFVGVDGFHLKTKYRGQLLIDVGRDPNDQYFPLAFGVVETETK</sequence>
<dbReference type="Proteomes" id="UP001157006">
    <property type="component" value="Chromosome 2"/>
</dbReference>
<organism evidence="1 2">
    <name type="scientific">Vicia faba</name>
    <name type="common">Broad bean</name>
    <name type="synonym">Faba vulgaris</name>
    <dbReference type="NCBI Taxonomy" id="3906"/>
    <lineage>
        <taxon>Eukaryota</taxon>
        <taxon>Viridiplantae</taxon>
        <taxon>Streptophyta</taxon>
        <taxon>Embryophyta</taxon>
        <taxon>Tracheophyta</taxon>
        <taxon>Spermatophyta</taxon>
        <taxon>Magnoliopsida</taxon>
        <taxon>eudicotyledons</taxon>
        <taxon>Gunneridae</taxon>
        <taxon>Pentapetalae</taxon>
        <taxon>rosids</taxon>
        <taxon>fabids</taxon>
        <taxon>Fabales</taxon>
        <taxon>Fabaceae</taxon>
        <taxon>Papilionoideae</taxon>
        <taxon>50 kb inversion clade</taxon>
        <taxon>NPAAA clade</taxon>
        <taxon>Hologalegina</taxon>
        <taxon>IRL clade</taxon>
        <taxon>Fabeae</taxon>
        <taxon>Vicia</taxon>
    </lineage>
</organism>
<accession>A0AAV0ZG14</accession>
<protein>
    <submittedName>
        <fullName evidence="1">Uncharacterized protein</fullName>
    </submittedName>
</protein>
<reference evidence="1 2" key="1">
    <citation type="submission" date="2023-01" db="EMBL/GenBank/DDBJ databases">
        <authorList>
            <person name="Kreplak J."/>
        </authorList>
    </citation>
    <scope>NUCLEOTIDE SEQUENCE [LARGE SCALE GENOMIC DNA]</scope>
</reference>
<proteinExistence type="predicted"/>
<dbReference type="PANTHER" id="PTHR31973">
    <property type="entry name" value="POLYPROTEIN, PUTATIVE-RELATED"/>
    <property type="match status" value="1"/>
</dbReference>